<dbReference type="InterPro" id="IPR025614">
    <property type="entry name" value="Cell_morpho_N"/>
</dbReference>
<evidence type="ECO:0000256" key="1">
    <source>
        <dbReference type="SAM" id="MobiDB-lite"/>
    </source>
</evidence>
<dbReference type="PANTHER" id="PTHR12295:SF30">
    <property type="entry name" value="PROTEIN FURRY"/>
    <property type="match status" value="1"/>
</dbReference>
<name>A0A9N9WNP0_9DIPT</name>
<dbReference type="GO" id="GO:0030427">
    <property type="term" value="C:site of polarized growth"/>
    <property type="evidence" value="ECO:0007669"/>
    <property type="project" value="TreeGrafter"/>
</dbReference>
<feature type="region of interest" description="Disordered" evidence="1">
    <location>
        <begin position="1"/>
        <end position="51"/>
    </location>
</feature>
<evidence type="ECO:0000259" key="3">
    <source>
        <dbReference type="Pfam" id="PF14225"/>
    </source>
</evidence>
<feature type="compositionally biased region" description="Polar residues" evidence="1">
    <location>
        <begin position="2583"/>
        <end position="2596"/>
    </location>
</feature>
<dbReference type="EMBL" id="OU895877">
    <property type="protein sequence ID" value="CAG9799820.1"/>
    <property type="molecule type" value="Genomic_DNA"/>
</dbReference>
<feature type="compositionally biased region" description="Polar residues" evidence="1">
    <location>
        <begin position="2734"/>
        <end position="2744"/>
    </location>
</feature>
<organism evidence="6 7">
    <name type="scientific">Chironomus riparius</name>
    <dbReference type="NCBI Taxonomy" id="315576"/>
    <lineage>
        <taxon>Eukaryota</taxon>
        <taxon>Metazoa</taxon>
        <taxon>Ecdysozoa</taxon>
        <taxon>Arthropoda</taxon>
        <taxon>Hexapoda</taxon>
        <taxon>Insecta</taxon>
        <taxon>Pterygota</taxon>
        <taxon>Neoptera</taxon>
        <taxon>Endopterygota</taxon>
        <taxon>Diptera</taxon>
        <taxon>Nematocera</taxon>
        <taxon>Chironomoidea</taxon>
        <taxon>Chironomidae</taxon>
        <taxon>Chironominae</taxon>
        <taxon>Chironomus</taxon>
    </lineage>
</organism>
<proteinExistence type="predicted"/>
<dbReference type="InterPro" id="IPR016024">
    <property type="entry name" value="ARM-type_fold"/>
</dbReference>
<feature type="region of interest" description="Disordered" evidence="1">
    <location>
        <begin position="2663"/>
        <end position="2692"/>
    </location>
</feature>
<feature type="region of interest" description="Disordered" evidence="1">
    <location>
        <begin position="1130"/>
        <end position="1150"/>
    </location>
</feature>
<dbReference type="Pfam" id="PF14225">
    <property type="entry name" value="MOR2-PAG1_C"/>
    <property type="match status" value="1"/>
</dbReference>
<dbReference type="InterPro" id="IPR039867">
    <property type="entry name" value="Furry/Tao3/Mor2"/>
</dbReference>
<dbReference type="Pfam" id="PF19421">
    <property type="entry name" value="Fry_C"/>
    <property type="match status" value="2"/>
</dbReference>
<reference evidence="6" key="1">
    <citation type="submission" date="2022-01" db="EMBL/GenBank/DDBJ databases">
        <authorList>
            <person name="King R."/>
        </authorList>
    </citation>
    <scope>NUCLEOTIDE SEQUENCE</scope>
</reference>
<gene>
    <name evidence="6" type="ORF">CHIRRI_LOCUS2778</name>
</gene>
<dbReference type="InterPro" id="IPR045842">
    <property type="entry name" value="Fry_C"/>
</dbReference>
<protein>
    <recommendedName>
        <fullName evidence="8">Protein furry</fullName>
    </recommendedName>
</protein>
<dbReference type="Pfam" id="PF14228">
    <property type="entry name" value="MOR2-PAG1_mid"/>
    <property type="match status" value="5"/>
</dbReference>
<dbReference type="GO" id="GO:0005938">
    <property type="term" value="C:cell cortex"/>
    <property type="evidence" value="ECO:0007669"/>
    <property type="project" value="TreeGrafter"/>
</dbReference>
<dbReference type="Proteomes" id="UP001153620">
    <property type="component" value="Chromosome 1"/>
</dbReference>
<dbReference type="InterPro" id="IPR025481">
    <property type="entry name" value="Cell_Morphogen_C"/>
</dbReference>
<feature type="region of interest" description="Disordered" evidence="1">
    <location>
        <begin position="1755"/>
        <end position="1777"/>
    </location>
</feature>
<evidence type="ECO:0000259" key="4">
    <source>
        <dbReference type="Pfam" id="PF14228"/>
    </source>
</evidence>
<feature type="region of interest" description="Disordered" evidence="1">
    <location>
        <begin position="811"/>
        <end position="838"/>
    </location>
</feature>
<feature type="domain" description="Cell morphogenesis central region" evidence="4">
    <location>
        <begin position="1392"/>
        <end position="1560"/>
    </location>
</feature>
<feature type="compositionally biased region" description="Acidic residues" evidence="1">
    <location>
        <begin position="2763"/>
        <end position="2773"/>
    </location>
</feature>
<feature type="compositionally biased region" description="Polar residues" evidence="1">
    <location>
        <begin position="1"/>
        <end position="10"/>
    </location>
</feature>
<dbReference type="PANTHER" id="PTHR12295">
    <property type="entry name" value="FURRY-RELATED"/>
    <property type="match status" value="1"/>
</dbReference>
<feature type="domain" description="Cell morphogenesis central region" evidence="4">
    <location>
        <begin position="1594"/>
        <end position="1677"/>
    </location>
</feature>
<sequence length="3206" mass="360645">MDKTENSLASSAADKTPSSGHQQSDSLTTTSEATIVSLDNSSAGNSPIRKSLKTDYDDEISNQEIDIVKSPIFNTIPLSTRSSLLPWSPQNRSSSLAASGFSSSENMFGSTENLRPGEIVMRILFADFTLQAEKKIEGVMLENSEKQISKILQRGEDTQFDQLLSALGSVAEHCLPSLLRALLAWHRRQISDAEFKTLNLKKSDIDWNLIGTSSDLEIQLQRREAAVEFIFCLVLLEVLKQLPFHPGNDDIIKNIENLAFRHFKYREGIQNCPNAYNIHIIADLYGEVVGTLAQSRFASIKKRFMSELKELRSKEPSPHTTQSIISLLMGMKFFRVKMVPIEEFEASFQFMHECAQYFLEVKDKDIKHALAGLFVEILVPVAAAVKNEVNVPCVKNFVDLLYSPTLDACTKNKHRLALFPLLTCLLCVSQKTFFLNNWHYFLAMCLSNLKNRDQKMSRVALESLYRLLWVYMIRIKCESNQATHSRLQSIVNSLFPRGSKAVVPRDMPLNIFVKIIQFIAQERLDFSMREIVFELLWVGRPIKIIMTPERMSIGLRAFLVVADSLQQKDGEPPMPRTIPILPSGNTLRVKKTYLTKLLTEDMAKSIGIHNYFPHVRRVFVDILRALDASLGRPFMMTNTQNVNKEPEELLTGERKPKIDLFRTCIAAIPRLIPDNISQTELVDLLARCTVHMDEELSGLAYQSLQTLVKDFPDWRQHVIQGFTQFLSRDVNDTFHQLLDNGLKMLHLLLNTWKVALEKLPATTQTVIVKSAPVPLQTQASNDVMSTYTTTTTMGTIATVISAKDSGYISSQTNQQHSIGTTSTNSSVNSNSGIHPLNTGATSNVPIDVNKKQEVPISTTLNLVEGLALVTLCNYRAPPRRLAVHILKEVKLIKKLLGLPETEPPLIDVIDKCCPKLLDSLMPMLPQSERTAILNANVIDLQWIIERNSNIWSVGYIEDSVKTSATTQSSTQLASNNNNNSTNGQFDPWAMVLFGFMERNNVMQQCPIVVAQAWPLCYQRIQSLYTIIDPTPVSDNRASLLRSSTPAKKPLTESQRDSFVNLWKNQIKMAMRLIPSVVSPVSSIRCASPDLSLSLHEQDARSLSDSLDNIPSSVFGAEGIVRFTLPLSHGRKKLRHGSSPDSMNTDRNDKNSSGLTTAVYKLIVPLLRCEVADIRDAAVNALGLINPDALKDLMEELVPYIREAVDKKQENMRRRRRRDALRLQLVKVLKLIAENGTFGESSCVLERETLHPTFVDYMEGARLYLEAEIDKDNSNMREVKIHFCDFIRIMIKNFSLETCNTLLSRDLKRNLFNLFTSWCGQYAKPLGVSSNITSANPDEEKLQFSALQAMSALLCCGGCFDTQNLSEDGNIYSWLDLLLTSSDDKIYQLGKDTVVLLLECNPDAGMLLEWVIDRCYTATYKEADACFFALASIFNVKEYPCDHYTSVIAVTLVMCGCPRVEVQTTALQLLQILDKRFFGTTSVLQGEKEKDDKNCTLDGALDKLYCRSQMYLSRQMSRLRPEMTMPMFSEITCRFQTARTDVRFLLLQCLLPWLENMELLASNVPPTVSPLSYIMYYPDSGLKGRRDGAGSTEATEMILNNLFYITAKFSDSHGREIEELWGILSQCWPNNLKVILRYLVIISGLAPNELLCYTKRVALYLARSAQERFLDELMIELQTVETLNCLIERTEHPPFYRLTSMRKTSSHSDGAANNDPKVQEVAVEKGTIHTKRHAKNDDDKGTCKSDSALRALMNSNVYRPPRGSDKIRTASGPSVLPPRHEDIIIQNENEIQSMENNLQTKGEHQHYVHPHPLPMPEYGGYFAPLNKILPDTNLPISGFHRCNVAVMLLTEIVIDGINGIDWTLHLPLMLHILFLGLDHTRNTVRDHCKQLLLNLLFVQSKHNDHLGLAKVMLNSQTKIMGLGLACTNTSILSNNFTEFDQEFDSYMLGPAVLPDLLGQSQSNLRVNDETNAENENAENVENIEIPTIVTEENPIPQTGPLMDISHVIKSLVMFLTQENLTQPLWNYEDITAKVWACKSAEQLTCFTRHIAKIFSESHPQSSISERWAQTALQLGLSCSSRHYAGRCLQIFRALNVPINSRMLSDILSRLVETVAEQGEDMQGYVTELLLTLEAAVDSLDSDFRPLDVMKDIFKSTPNLNNKEVALLTSNKRASDGNQVSPLTTNNVMSAGNHARSTSYSVTYCAKKTANLPMEVKELRNRTATNIELERTHSKFPNSLSRSRSAQSLKFGSDTTSQDDKMTILAQLFWLGVSLLESDYEHEFLLALRLLSRVLHRLPLDRPDARDKVERLQNQLKWNNYPGVHALLLKGCTHSVTYEPSAALLSQLIPILNLPVCDPTQSSAFAMNVIALLPYMLLNYDSGNEICIQSAENIAQVATEMGSKLENLGTVMTLYSRKTFSKESFQWTKCVIKYLHDTYAHLGINMLAFLIEVLEKTQQVQLQVLSVIHCLLHYVELSTPQAQIISSDLLRVVAKHLDSPNWREALKILKLIVTRSSTLVLPQASSSVDRSTNFFQNLHGSYSDSEVFCKKELAGRTMDFSYDVSQTPLIGRRLLLKPDLETNVSTQAKISQPSSSNIGGTSSPRRSTSLSPADTAPLSGWKRPWMSQSRVRECLVNLLTACGQRVGLPKSPSVIFSQSSDLLERQSSASSTEDTSGAQQDLSGGSRRDDGPPDFGVFKDFDFLEYESESIEGESTDNFNWGVRRRPLSEGDSEPLTKTHSNVNDESVSEKTPVMSKKRRVNPDDSSDEEAESPLDEDKPSFQKSYGAPTLSLSLRERRRRDSVSRSDTSGSSAGDLDITPCNASPHLPGMLTFRASTRDESEESWRKCLLALLVNQPSSHPPILLHQLYKLIRELTIKCNEISKDCIKYFTGNLTPLGNRISILSDLLSSKGEPPKLWYNQQVASTPRLVESLRYSVLEIQEHLETFFDRKDHVMEGIESIKSSMKFNIFGDVEQMNESTSSTDQISLDPGISEILIDLGRGLYKLMFQLLLLIEADHKIAIQIYQNLQKNELMYDMSEEYLKIKGAILRSIDDVELESLDTSTSTEGESTTPTHSSPLPMNTSDFENTIYELIDKQRWHATIQHVKQYKQVSDSCSFTVVSLDSSLCEESKSSDEMSIIMNVYAESLTKHKNDAFILSRSEPELNEIYSILMENLYYVTAAIQEMELNLKTSSNSTVRIDTDVTTL</sequence>
<feature type="compositionally biased region" description="Polar residues" evidence="1">
    <location>
        <begin position="16"/>
        <end position="45"/>
    </location>
</feature>
<evidence type="ECO:0008006" key="8">
    <source>
        <dbReference type="Google" id="ProtNLM"/>
    </source>
</evidence>
<feature type="compositionally biased region" description="Low complexity" evidence="1">
    <location>
        <begin position="3059"/>
        <end position="3076"/>
    </location>
</feature>
<accession>A0A9N9WNP0</accession>
<dbReference type="GO" id="GO:0000902">
    <property type="term" value="P:cell morphogenesis"/>
    <property type="evidence" value="ECO:0007669"/>
    <property type="project" value="InterPro"/>
</dbReference>
<feature type="domain" description="Cell morphogenesis protein N-terminal" evidence="2">
    <location>
        <begin position="221"/>
        <end position="753"/>
    </location>
</feature>
<feature type="region of interest" description="Disordered" evidence="1">
    <location>
        <begin position="3058"/>
        <end position="3081"/>
    </location>
</feature>
<feature type="compositionally biased region" description="Low complexity" evidence="1">
    <location>
        <begin position="820"/>
        <end position="831"/>
    </location>
</feature>
<feature type="domain" description="Protein furry C-terminal" evidence="5">
    <location>
        <begin position="2548"/>
        <end position="2770"/>
    </location>
</feature>
<evidence type="ECO:0000259" key="2">
    <source>
        <dbReference type="Pfam" id="PF14222"/>
    </source>
</evidence>
<feature type="region of interest" description="Disordered" evidence="1">
    <location>
        <begin position="2583"/>
        <end position="2619"/>
    </location>
</feature>
<feature type="domain" description="Protein furry C-terminal" evidence="5">
    <location>
        <begin position="2819"/>
        <end position="3176"/>
    </location>
</feature>
<feature type="domain" description="Cell morphogenesis central region" evidence="4">
    <location>
        <begin position="2009"/>
        <end position="2106"/>
    </location>
</feature>
<dbReference type="Pfam" id="PF14222">
    <property type="entry name" value="MOR2-PAG1_N"/>
    <property type="match status" value="1"/>
</dbReference>
<feature type="domain" description="Cell morphogenesis central region" evidence="4">
    <location>
        <begin position="1839"/>
        <end position="1907"/>
    </location>
</feature>
<dbReference type="SUPFAM" id="SSF48371">
    <property type="entry name" value="ARM repeat"/>
    <property type="match status" value="2"/>
</dbReference>
<evidence type="ECO:0000313" key="7">
    <source>
        <dbReference type="Proteomes" id="UP001153620"/>
    </source>
</evidence>
<dbReference type="GO" id="GO:0031175">
    <property type="term" value="P:neuron projection development"/>
    <property type="evidence" value="ECO:0007669"/>
    <property type="project" value="TreeGrafter"/>
</dbReference>
<reference evidence="6" key="2">
    <citation type="submission" date="2022-10" db="EMBL/GenBank/DDBJ databases">
        <authorList>
            <consortium name="ENA_rothamsted_submissions"/>
            <consortium name="culmorum"/>
            <person name="King R."/>
        </authorList>
    </citation>
    <scope>NUCLEOTIDE SEQUENCE</scope>
</reference>
<feature type="domain" description="Cell morphogenesis protein C-terminal" evidence="3">
    <location>
        <begin position="2264"/>
        <end position="2515"/>
    </location>
</feature>
<evidence type="ECO:0000313" key="6">
    <source>
        <dbReference type="EMBL" id="CAG9799820.1"/>
    </source>
</evidence>
<feature type="region of interest" description="Disordered" evidence="1">
    <location>
        <begin position="2712"/>
        <end position="2820"/>
    </location>
</feature>
<dbReference type="OrthoDB" id="6287725at2759"/>
<dbReference type="InterPro" id="IPR029473">
    <property type="entry name" value="MOR2-PAG1_mid"/>
</dbReference>
<evidence type="ECO:0000259" key="5">
    <source>
        <dbReference type="Pfam" id="PF19421"/>
    </source>
</evidence>
<feature type="domain" description="Cell morphogenesis central region" evidence="4">
    <location>
        <begin position="1144"/>
        <end position="1320"/>
    </location>
</feature>
<feature type="compositionally biased region" description="Low complexity" evidence="1">
    <location>
        <begin position="2597"/>
        <end position="2610"/>
    </location>
</feature>
<keyword evidence="7" id="KW-1185">Reference proteome</keyword>
<feature type="compositionally biased region" description="Polar residues" evidence="1">
    <location>
        <begin position="2663"/>
        <end position="2681"/>
    </location>
</feature>